<evidence type="ECO:0000313" key="3">
    <source>
        <dbReference type="EMBL" id="KKW68945.1"/>
    </source>
</evidence>
<sequence length="273" mass="28323">MAAPAPSASDKEPLSPSKVLLINPNTSACVTAVLHQHLQAHVGTALQWQCATARFGASYIACEASYAIAAHAVLDAWADAVESPATPVDAVLVGCFGDPGLQALRELSGQVVVGLAEAAFEQAARRGRFGIVTGGARWRPILERLALALGYPAPPIHTVSLTGAQLREQPERAQTMLMQACMQLQREAEIEHAPPLQSIIIGGAALAGMAQAIQPGVALPLIDSVSAAADALQGRLRRPHARRSTPAPERATSGPTVLGLSQALANQLSAAGR</sequence>
<dbReference type="AlphaFoldDB" id="A0A0U1Q2T0"/>
<dbReference type="Proteomes" id="UP000050580">
    <property type="component" value="Unassembled WGS sequence"/>
</dbReference>
<dbReference type="PATRIC" id="fig|1610491.3.peg.470"/>
<dbReference type="GO" id="GO:0047661">
    <property type="term" value="F:amino-acid racemase activity"/>
    <property type="evidence" value="ECO:0007669"/>
    <property type="project" value="InterPro"/>
</dbReference>
<evidence type="ECO:0000256" key="2">
    <source>
        <dbReference type="SAM" id="MobiDB-lite"/>
    </source>
</evidence>
<evidence type="ECO:0000313" key="4">
    <source>
        <dbReference type="Proteomes" id="UP000050580"/>
    </source>
</evidence>
<name>A0A0U1Q2T0_9BURK</name>
<protein>
    <recommendedName>
        <fullName evidence="5">Asp/Glu racemase</fullName>
    </recommendedName>
</protein>
<evidence type="ECO:0008006" key="5">
    <source>
        <dbReference type="Google" id="ProtNLM"/>
    </source>
</evidence>
<dbReference type="PANTHER" id="PTHR28047:SF5">
    <property type="entry name" value="PROTEIN DCG1"/>
    <property type="match status" value="1"/>
</dbReference>
<comment type="similarity">
    <text evidence="1">Belongs to the HyuE racemase family.</text>
</comment>
<dbReference type="InterPro" id="IPR052186">
    <property type="entry name" value="Hydantoin_racemase-like"/>
</dbReference>
<accession>A0A0U1Q2T0</accession>
<organism evidence="3 4">
    <name type="scientific">Lampropedia cohaerens</name>
    <dbReference type="NCBI Taxonomy" id="1610491"/>
    <lineage>
        <taxon>Bacteria</taxon>
        <taxon>Pseudomonadati</taxon>
        <taxon>Pseudomonadota</taxon>
        <taxon>Betaproteobacteria</taxon>
        <taxon>Burkholderiales</taxon>
        <taxon>Comamonadaceae</taxon>
        <taxon>Lampropedia</taxon>
    </lineage>
</organism>
<comment type="caution">
    <text evidence="3">The sequence shown here is derived from an EMBL/GenBank/DDBJ whole genome shotgun (WGS) entry which is preliminary data.</text>
</comment>
<dbReference type="Gene3D" id="3.40.50.12500">
    <property type="match status" value="1"/>
</dbReference>
<dbReference type="EMBL" id="LBNQ01000011">
    <property type="protein sequence ID" value="KKW68945.1"/>
    <property type="molecule type" value="Genomic_DNA"/>
</dbReference>
<dbReference type="PANTHER" id="PTHR28047">
    <property type="entry name" value="PROTEIN DCG1"/>
    <property type="match status" value="1"/>
</dbReference>
<dbReference type="STRING" id="1610491.AAV94_02260"/>
<dbReference type="RefSeq" id="WP_046740713.1">
    <property type="nucleotide sequence ID" value="NZ_LBNQ01000011.1"/>
</dbReference>
<dbReference type="InterPro" id="IPR015942">
    <property type="entry name" value="Asp/Glu/hydantoin_racemase"/>
</dbReference>
<keyword evidence="4" id="KW-1185">Reference proteome</keyword>
<gene>
    <name evidence="3" type="ORF">AAV94_02260</name>
</gene>
<dbReference type="OrthoDB" id="9791723at2"/>
<evidence type="ECO:0000256" key="1">
    <source>
        <dbReference type="ARBA" id="ARBA00038414"/>
    </source>
</evidence>
<dbReference type="InterPro" id="IPR053714">
    <property type="entry name" value="Iso_Racemase_Enz_sf"/>
</dbReference>
<dbReference type="Pfam" id="PF01177">
    <property type="entry name" value="Asp_Glu_race"/>
    <property type="match status" value="1"/>
</dbReference>
<proteinExistence type="inferred from homology"/>
<feature type="region of interest" description="Disordered" evidence="2">
    <location>
        <begin position="234"/>
        <end position="257"/>
    </location>
</feature>
<reference evidence="3 4" key="1">
    <citation type="submission" date="2015-05" db="EMBL/GenBank/DDBJ databases">
        <title>Draft genome sequence of Lampropedia sp. CT6, isolated from the microbial mat of a hot water spring, located at Manikaran, India.</title>
        <authorList>
            <person name="Tripathi C."/>
            <person name="Rani P."/>
            <person name="Mahato N.K."/>
            <person name="Lal R."/>
        </authorList>
    </citation>
    <scope>NUCLEOTIDE SEQUENCE [LARGE SCALE GENOMIC DNA]</scope>
    <source>
        <strain evidence="3 4">CT6</strain>
    </source>
</reference>